<feature type="chain" id="PRO_5045839011" evidence="2">
    <location>
        <begin position="24"/>
        <end position="152"/>
    </location>
</feature>
<accession>A0ABS6VVI1</accession>
<dbReference type="RefSeq" id="WP_219044269.1">
    <property type="nucleotide sequence ID" value="NZ_JAHWDQ010000004.1"/>
</dbReference>
<evidence type="ECO:0000259" key="3">
    <source>
        <dbReference type="Pfam" id="PF13511"/>
    </source>
</evidence>
<proteinExistence type="predicted"/>
<keyword evidence="2" id="KW-0732">Signal</keyword>
<evidence type="ECO:0000256" key="2">
    <source>
        <dbReference type="SAM" id="SignalP"/>
    </source>
</evidence>
<comment type="caution">
    <text evidence="4">The sequence shown here is derived from an EMBL/GenBank/DDBJ whole genome shotgun (WGS) entry which is preliminary data.</text>
</comment>
<protein>
    <submittedName>
        <fullName evidence="4">DUF4124 domain-containing protein</fullName>
    </submittedName>
</protein>
<dbReference type="Proteomes" id="UP001166291">
    <property type="component" value="Unassembled WGS sequence"/>
</dbReference>
<evidence type="ECO:0000256" key="1">
    <source>
        <dbReference type="SAM" id="MobiDB-lite"/>
    </source>
</evidence>
<gene>
    <name evidence="4" type="ORF">KXJ70_14605</name>
</gene>
<evidence type="ECO:0000313" key="5">
    <source>
        <dbReference type="Proteomes" id="UP001166291"/>
    </source>
</evidence>
<dbReference type="InterPro" id="IPR025392">
    <property type="entry name" value="DUF4124"/>
</dbReference>
<dbReference type="EMBL" id="JAHWDQ010000004">
    <property type="protein sequence ID" value="MBW2942023.1"/>
    <property type="molecule type" value="Genomic_DNA"/>
</dbReference>
<feature type="region of interest" description="Disordered" evidence="1">
    <location>
        <begin position="61"/>
        <end position="93"/>
    </location>
</feature>
<feature type="signal peptide" evidence="2">
    <location>
        <begin position="1"/>
        <end position="23"/>
    </location>
</feature>
<keyword evidence="5" id="KW-1185">Reference proteome</keyword>
<name>A0ABS6VVI1_9GAMM</name>
<organism evidence="4 5">
    <name type="scientific">Zhongshania aquimaris</name>
    <dbReference type="NCBI Taxonomy" id="2857107"/>
    <lineage>
        <taxon>Bacteria</taxon>
        <taxon>Pseudomonadati</taxon>
        <taxon>Pseudomonadota</taxon>
        <taxon>Gammaproteobacteria</taxon>
        <taxon>Cellvibrionales</taxon>
        <taxon>Spongiibacteraceae</taxon>
        <taxon>Zhongshania</taxon>
    </lineage>
</organism>
<reference evidence="4" key="1">
    <citation type="submission" date="2021-07" db="EMBL/GenBank/DDBJ databases">
        <title>Zhongshania sp. CAU 1632 isolated from seawater.</title>
        <authorList>
            <person name="Kim W."/>
        </authorList>
    </citation>
    <scope>NUCLEOTIDE SEQUENCE</scope>
    <source>
        <strain evidence="4">CAU 1632</strain>
    </source>
</reference>
<feature type="compositionally biased region" description="Acidic residues" evidence="1">
    <location>
        <begin position="65"/>
        <end position="77"/>
    </location>
</feature>
<dbReference type="Pfam" id="PF13511">
    <property type="entry name" value="DUF4124"/>
    <property type="match status" value="1"/>
</dbReference>
<feature type="domain" description="DUF4124" evidence="3">
    <location>
        <begin position="25"/>
        <end position="54"/>
    </location>
</feature>
<evidence type="ECO:0000313" key="4">
    <source>
        <dbReference type="EMBL" id="MBW2942023.1"/>
    </source>
</evidence>
<sequence length="152" mass="16761">MKTTALTIALCAGLLATHFSAYADKTGYYRWADDDGKQHFTQQPPLGRKYFFVETRGGATMQSEEYGDEASETDSDSVADANSNNDAPVKMEIIPPKDPELCEKAKGNMQSLKANGARIRITNADGSSRMLNAEEIKEQEYRAQQVINQNCG</sequence>